<evidence type="ECO:0000313" key="5">
    <source>
        <dbReference type="Proteomes" id="UP000037035"/>
    </source>
</evidence>
<dbReference type="EMBL" id="LAVV01010684">
    <property type="protein sequence ID" value="KNZ48705.1"/>
    <property type="molecule type" value="Genomic_DNA"/>
</dbReference>
<organism evidence="4 5">
    <name type="scientific">Puccinia sorghi</name>
    <dbReference type="NCBI Taxonomy" id="27349"/>
    <lineage>
        <taxon>Eukaryota</taxon>
        <taxon>Fungi</taxon>
        <taxon>Dikarya</taxon>
        <taxon>Basidiomycota</taxon>
        <taxon>Pucciniomycotina</taxon>
        <taxon>Pucciniomycetes</taxon>
        <taxon>Pucciniales</taxon>
        <taxon>Pucciniaceae</taxon>
        <taxon>Puccinia</taxon>
    </lineage>
</organism>
<keyword evidence="5" id="KW-1185">Reference proteome</keyword>
<dbReference type="VEuPathDB" id="FungiDB:VP01_5468g1"/>
<protein>
    <recommendedName>
        <fullName evidence="6">Integrase zinc-binding domain-containing protein</fullName>
    </recommendedName>
</protein>
<dbReference type="InterPro" id="IPR043502">
    <property type="entry name" value="DNA/RNA_pol_sf"/>
</dbReference>
<evidence type="ECO:0008006" key="6">
    <source>
        <dbReference type="Google" id="ProtNLM"/>
    </source>
</evidence>
<feature type="non-terminal residue" evidence="4">
    <location>
        <position position="1"/>
    </location>
</feature>
<feature type="domain" description="Reverse transcriptase/retrotransposon-derived protein RNase H-like" evidence="2">
    <location>
        <begin position="84"/>
        <end position="135"/>
    </location>
</feature>
<dbReference type="Gene3D" id="1.10.340.70">
    <property type="match status" value="1"/>
</dbReference>
<dbReference type="PANTHER" id="PTHR37984:SF5">
    <property type="entry name" value="PROTEIN NYNRIN-LIKE"/>
    <property type="match status" value="1"/>
</dbReference>
<evidence type="ECO:0000256" key="1">
    <source>
        <dbReference type="ARBA" id="ARBA00023268"/>
    </source>
</evidence>
<dbReference type="AlphaFoldDB" id="A0A0L6ULJ3"/>
<reference evidence="4 5" key="1">
    <citation type="submission" date="2015-08" db="EMBL/GenBank/DDBJ databases">
        <title>Next Generation Sequencing and Analysis of the Genome of Puccinia sorghi L Schw, the Causal Agent of Maize Common Rust.</title>
        <authorList>
            <person name="Rochi L."/>
            <person name="Burguener G."/>
            <person name="Darino M."/>
            <person name="Turjanski A."/>
            <person name="Kreff E."/>
            <person name="Dieguez M.J."/>
            <person name="Sacco F."/>
        </authorList>
    </citation>
    <scope>NUCLEOTIDE SEQUENCE [LARGE SCALE GENOMIC DNA]</scope>
    <source>
        <strain evidence="4 5">RO10H11247</strain>
    </source>
</reference>
<comment type="caution">
    <text evidence="4">The sequence shown here is derived from an EMBL/GenBank/DDBJ whole genome shotgun (WGS) entry which is preliminary data.</text>
</comment>
<dbReference type="InterPro" id="IPR041588">
    <property type="entry name" value="Integrase_H2C2"/>
</dbReference>
<evidence type="ECO:0000259" key="2">
    <source>
        <dbReference type="Pfam" id="PF17919"/>
    </source>
</evidence>
<accession>A0A0L6ULJ3</accession>
<name>A0A0L6ULJ3_9BASI</name>
<dbReference type="Pfam" id="PF17919">
    <property type="entry name" value="RT_RNaseH_2"/>
    <property type="match status" value="1"/>
</dbReference>
<keyword evidence="1" id="KW-0511">Multifunctional enzyme</keyword>
<dbReference type="InterPro" id="IPR041577">
    <property type="entry name" value="RT_RNaseH_2"/>
</dbReference>
<dbReference type="OrthoDB" id="3018369at2759"/>
<dbReference type="InterPro" id="IPR050951">
    <property type="entry name" value="Retrovirus_Pol_polyprotein"/>
</dbReference>
<dbReference type="Proteomes" id="UP000037035">
    <property type="component" value="Unassembled WGS sequence"/>
</dbReference>
<dbReference type="PANTHER" id="PTHR37984">
    <property type="entry name" value="PROTEIN CBG26694"/>
    <property type="match status" value="1"/>
</dbReference>
<dbReference type="SUPFAM" id="SSF56672">
    <property type="entry name" value="DNA/RNA polymerases"/>
    <property type="match status" value="1"/>
</dbReference>
<feature type="non-terminal residue" evidence="4">
    <location>
        <position position="292"/>
    </location>
</feature>
<proteinExistence type="predicted"/>
<sequence length="292" mass="33471">KECLPCSSYVAFTNALPWSNSFFKARSPRSLQLDLNCQRPRMADFNEIPFMLWYILTISLSIEKNFENHVQHAREVLNHTPFLFTEQALKEFDALKKAITMAPILAHFSELTQTLIKTNASDYAVAGVISHYISLNSTTRFMTRNFWKLFFSYRSGVHTFSVFQNLSRFLLANRLDGLNFLVVADASSRQEVINQRGEGLANNNPDNDCSISKNDCLLYKEKIVVPDNPNLKLSILKYNSPLADFSWPGMTRDVKEYVNSCSDCNRNKSSKLWKYGFLKPLPIPSLSWHSLS</sequence>
<dbReference type="GO" id="GO:0003824">
    <property type="term" value="F:catalytic activity"/>
    <property type="evidence" value="ECO:0007669"/>
    <property type="project" value="UniProtKB-KW"/>
</dbReference>
<gene>
    <name evidence="4" type="ORF">VP01_5468g1</name>
</gene>
<evidence type="ECO:0000313" key="4">
    <source>
        <dbReference type="EMBL" id="KNZ48705.1"/>
    </source>
</evidence>
<dbReference type="Pfam" id="PF17921">
    <property type="entry name" value="Integrase_H2C2"/>
    <property type="match status" value="1"/>
</dbReference>
<evidence type="ECO:0000259" key="3">
    <source>
        <dbReference type="Pfam" id="PF17921"/>
    </source>
</evidence>
<feature type="domain" description="Integrase zinc-binding" evidence="3">
    <location>
        <begin position="244"/>
        <end position="270"/>
    </location>
</feature>